<name>A0A6A6ITI0_9PLEO</name>
<feature type="region of interest" description="Disordered" evidence="1">
    <location>
        <begin position="36"/>
        <end position="83"/>
    </location>
</feature>
<dbReference type="InterPro" id="IPR024675">
    <property type="entry name" value="eIF3g_N"/>
</dbReference>
<dbReference type="Pfam" id="PF12353">
    <property type="entry name" value="eIF3g"/>
    <property type="match status" value="1"/>
</dbReference>
<feature type="compositionally biased region" description="Low complexity" evidence="1">
    <location>
        <begin position="41"/>
        <end position="58"/>
    </location>
</feature>
<evidence type="ECO:0000313" key="3">
    <source>
        <dbReference type="EMBL" id="KAF2253706.1"/>
    </source>
</evidence>
<gene>
    <name evidence="3" type="ORF">BU26DRAFT_501849</name>
</gene>
<feature type="compositionally biased region" description="Polar residues" evidence="1">
    <location>
        <begin position="368"/>
        <end position="382"/>
    </location>
</feature>
<dbReference type="EMBL" id="ML987191">
    <property type="protein sequence ID" value="KAF2253706.1"/>
    <property type="molecule type" value="Genomic_DNA"/>
</dbReference>
<dbReference type="AlphaFoldDB" id="A0A6A6ITI0"/>
<evidence type="ECO:0000256" key="1">
    <source>
        <dbReference type="SAM" id="MobiDB-lite"/>
    </source>
</evidence>
<protein>
    <recommendedName>
        <fullName evidence="2">Eukaryotic translation initiation factor 3 subunit G N-terminal domain-containing protein</fullName>
    </recommendedName>
</protein>
<dbReference type="GeneID" id="54579925"/>
<reference evidence="3" key="1">
    <citation type="journal article" date="2020" name="Stud. Mycol.">
        <title>101 Dothideomycetes genomes: a test case for predicting lifestyles and emergence of pathogens.</title>
        <authorList>
            <person name="Haridas S."/>
            <person name="Albert R."/>
            <person name="Binder M."/>
            <person name="Bloem J."/>
            <person name="Labutti K."/>
            <person name="Salamov A."/>
            <person name="Andreopoulos B."/>
            <person name="Baker S."/>
            <person name="Barry K."/>
            <person name="Bills G."/>
            <person name="Bluhm B."/>
            <person name="Cannon C."/>
            <person name="Castanera R."/>
            <person name="Culley D."/>
            <person name="Daum C."/>
            <person name="Ezra D."/>
            <person name="Gonzalez J."/>
            <person name="Henrissat B."/>
            <person name="Kuo A."/>
            <person name="Liang C."/>
            <person name="Lipzen A."/>
            <person name="Lutzoni F."/>
            <person name="Magnuson J."/>
            <person name="Mondo S."/>
            <person name="Nolan M."/>
            <person name="Ohm R."/>
            <person name="Pangilinan J."/>
            <person name="Park H.-J."/>
            <person name="Ramirez L."/>
            <person name="Alfaro M."/>
            <person name="Sun H."/>
            <person name="Tritt A."/>
            <person name="Yoshinaga Y."/>
            <person name="Zwiers L.-H."/>
            <person name="Turgeon B."/>
            <person name="Goodwin S."/>
            <person name="Spatafora J."/>
            <person name="Crous P."/>
            <person name="Grigoriev I."/>
        </authorList>
    </citation>
    <scope>NUCLEOTIDE SEQUENCE</scope>
    <source>
        <strain evidence="3">CBS 122368</strain>
    </source>
</reference>
<keyword evidence="4" id="KW-1185">Reference proteome</keyword>
<feature type="domain" description="Eukaryotic translation initiation factor 3 subunit G N-terminal" evidence="2">
    <location>
        <begin position="228"/>
        <end position="261"/>
    </location>
</feature>
<evidence type="ECO:0000313" key="4">
    <source>
        <dbReference type="Proteomes" id="UP000800094"/>
    </source>
</evidence>
<feature type="region of interest" description="Disordered" evidence="1">
    <location>
        <begin position="357"/>
        <end position="382"/>
    </location>
</feature>
<dbReference type="Proteomes" id="UP000800094">
    <property type="component" value="Unassembled WGS sequence"/>
</dbReference>
<sequence length="490" mass="53199">MDTGTLYLPRRGAFVVAGAVVVAALRADLVLPKGVKNQNTSSVPSLSLSPNPAALSPSRTPPAAHCLTRSDEEDDSIREPSLESSLTARLAAAPVATTGGDQAAWLPECCPTPSHREAAAIIGKGGENATQIRRCIACKFHHNGSLLSQDIVWMDGLSQLRYTISCSISAIYSRDDDRGCLMDLAKRHSMVLPLGARAPAFEYDELFQAQHRPEQSEGPERPSGRCIQDGTETIIAYSIREDGKKVKTTRRIKKTVVEQEIPWTSLLNRPPRPTRDLEAPQRQQCRRCHNIMYIVGHALASWGLVKRCDLGPVDNPHDPPCVWWCGSRLQRSRLWKAPGSSFFPECSHSTTPVCSRNPVVPSQPRAPASSSHGHCSVENTTSAPHNTAKWQVRKIELILQAQIPGTTYNCIMYKEDLVFRDARSSSLPQGVQRGRATTLADPPNLPKVLRGGSPRHVRRALGFVSDEVAATAAGAPLGFITGGAEGNGKG</sequence>
<accession>A0A6A6ITI0</accession>
<evidence type="ECO:0000259" key="2">
    <source>
        <dbReference type="Pfam" id="PF12353"/>
    </source>
</evidence>
<proteinExistence type="predicted"/>
<organism evidence="3 4">
    <name type="scientific">Trematosphaeria pertusa</name>
    <dbReference type="NCBI Taxonomy" id="390896"/>
    <lineage>
        <taxon>Eukaryota</taxon>
        <taxon>Fungi</taxon>
        <taxon>Dikarya</taxon>
        <taxon>Ascomycota</taxon>
        <taxon>Pezizomycotina</taxon>
        <taxon>Dothideomycetes</taxon>
        <taxon>Pleosporomycetidae</taxon>
        <taxon>Pleosporales</taxon>
        <taxon>Massarineae</taxon>
        <taxon>Trematosphaeriaceae</taxon>
        <taxon>Trematosphaeria</taxon>
    </lineage>
</organism>
<dbReference type="OrthoDB" id="4161595at2759"/>
<dbReference type="RefSeq" id="XP_033688710.1">
    <property type="nucleotide sequence ID" value="XM_033826595.1"/>
</dbReference>